<comment type="similarity">
    <text evidence="2">Belongs to the SAP domain-containing ribonucleoprotein family.</text>
</comment>
<dbReference type="KEGG" id="mis:MICPUN_62288"/>
<evidence type="ECO:0000313" key="5">
    <source>
        <dbReference type="Proteomes" id="UP000002009"/>
    </source>
</evidence>
<dbReference type="Proteomes" id="UP000002009">
    <property type="component" value="Chromosome 11"/>
</dbReference>
<dbReference type="Pfam" id="PF02037">
    <property type="entry name" value="SAP"/>
    <property type="match status" value="1"/>
</dbReference>
<dbReference type="GeneID" id="8247231"/>
<name>C1EDJ1_MICCC</name>
<dbReference type="PROSITE" id="PS50800">
    <property type="entry name" value="SAP"/>
    <property type="match status" value="1"/>
</dbReference>
<dbReference type="SMART" id="SM00513">
    <property type="entry name" value="SAP"/>
    <property type="match status" value="1"/>
</dbReference>
<dbReference type="AlphaFoldDB" id="C1EDJ1"/>
<accession>C1EDJ1</accession>
<dbReference type="SUPFAM" id="SSF68906">
    <property type="entry name" value="SAP domain"/>
    <property type="match status" value="1"/>
</dbReference>
<sequence length="245" mass="27399">MVDPSKMTVAQLKEELDARGLSTTGKKEELKERLIEALDANEEEDEEEEEDIGPHYKEWDDKKAEVCARLGMPRQSPCLIIRSYGEDRSDSEDESPPTADEVAKIRVILGTDARMKATDRAMKFAQGQSPGGYGSDSDVMDSDDDYDEGFFCFTTANSNAVVMGLEAQINKATDAKKPKSTQFDELSMLTYAIHYNNMWFNDNEFWEEGDLVESSCEKLAAAWKKLLAHSDEELGIDPEIRGVSG</sequence>
<feature type="domain" description="SAP" evidence="3">
    <location>
        <begin position="4"/>
        <end position="38"/>
    </location>
</feature>
<protein>
    <recommendedName>
        <fullName evidence="3">SAP domain-containing protein</fullName>
    </recommendedName>
</protein>
<proteinExistence type="inferred from homology"/>
<dbReference type="RefSeq" id="XP_002505114.1">
    <property type="nucleotide sequence ID" value="XM_002505068.1"/>
</dbReference>
<evidence type="ECO:0000259" key="3">
    <source>
        <dbReference type="PROSITE" id="PS50800"/>
    </source>
</evidence>
<dbReference type="Gene3D" id="1.10.720.30">
    <property type="entry name" value="SAP domain"/>
    <property type="match status" value="1"/>
</dbReference>
<dbReference type="PANTHER" id="PTHR46551">
    <property type="entry name" value="SAP DOMAIN-CONTAINING RIBONUCLEOPROTEIN"/>
    <property type="match status" value="1"/>
</dbReference>
<gene>
    <name evidence="4" type="ORF">MICPUN_62288</name>
</gene>
<dbReference type="InterPro" id="IPR036361">
    <property type="entry name" value="SAP_dom_sf"/>
</dbReference>
<dbReference type="GO" id="GO:0016973">
    <property type="term" value="P:poly(A)+ mRNA export from nucleus"/>
    <property type="evidence" value="ECO:0007669"/>
    <property type="project" value="TreeGrafter"/>
</dbReference>
<keyword evidence="5" id="KW-1185">Reference proteome</keyword>
<organism evidence="4 5">
    <name type="scientific">Micromonas commoda (strain RCC299 / NOUM17 / CCMP2709)</name>
    <name type="common">Picoplanktonic green alga</name>
    <dbReference type="NCBI Taxonomy" id="296587"/>
    <lineage>
        <taxon>Eukaryota</taxon>
        <taxon>Viridiplantae</taxon>
        <taxon>Chlorophyta</taxon>
        <taxon>Mamiellophyceae</taxon>
        <taxon>Mamiellales</taxon>
        <taxon>Mamiellaceae</taxon>
        <taxon>Micromonas</taxon>
    </lineage>
</organism>
<keyword evidence="1" id="KW-0597">Phosphoprotein</keyword>
<dbReference type="InParanoid" id="C1EDJ1"/>
<dbReference type="OrthoDB" id="79455at2759"/>
<dbReference type="InterPro" id="IPR003034">
    <property type="entry name" value="SAP_dom"/>
</dbReference>
<dbReference type="InterPro" id="IPR052240">
    <property type="entry name" value="SAP_domain_ribonucleoprotein"/>
</dbReference>
<dbReference type="PANTHER" id="PTHR46551:SF1">
    <property type="entry name" value="SAP DOMAIN-CONTAINING RIBONUCLEOPROTEIN"/>
    <property type="match status" value="1"/>
</dbReference>
<evidence type="ECO:0000256" key="2">
    <source>
        <dbReference type="ARBA" id="ARBA00046328"/>
    </source>
</evidence>
<reference evidence="4 5" key="1">
    <citation type="journal article" date="2009" name="Science">
        <title>Green evolution and dynamic adaptations revealed by genomes of the marine picoeukaryotes Micromonas.</title>
        <authorList>
            <person name="Worden A.Z."/>
            <person name="Lee J.H."/>
            <person name="Mock T."/>
            <person name="Rouze P."/>
            <person name="Simmons M.P."/>
            <person name="Aerts A.L."/>
            <person name="Allen A.E."/>
            <person name="Cuvelier M.L."/>
            <person name="Derelle E."/>
            <person name="Everett M.V."/>
            <person name="Foulon E."/>
            <person name="Grimwood J."/>
            <person name="Gundlach H."/>
            <person name="Henrissat B."/>
            <person name="Napoli C."/>
            <person name="McDonald S.M."/>
            <person name="Parker M.S."/>
            <person name="Rombauts S."/>
            <person name="Salamov A."/>
            <person name="Von Dassow P."/>
            <person name="Badger J.H."/>
            <person name="Coutinho P.M."/>
            <person name="Demir E."/>
            <person name="Dubchak I."/>
            <person name="Gentemann C."/>
            <person name="Eikrem W."/>
            <person name="Gready J.E."/>
            <person name="John U."/>
            <person name="Lanier W."/>
            <person name="Lindquist E.A."/>
            <person name="Lucas S."/>
            <person name="Mayer K.F."/>
            <person name="Moreau H."/>
            <person name="Not F."/>
            <person name="Otillar R."/>
            <person name="Panaud O."/>
            <person name="Pangilinan J."/>
            <person name="Paulsen I."/>
            <person name="Piegu B."/>
            <person name="Poliakov A."/>
            <person name="Robbens S."/>
            <person name="Schmutz J."/>
            <person name="Toulza E."/>
            <person name="Wyss T."/>
            <person name="Zelensky A."/>
            <person name="Zhou K."/>
            <person name="Armbrust E.V."/>
            <person name="Bhattacharya D."/>
            <person name="Goodenough U.W."/>
            <person name="Van de Peer Y."/>
            <person name="Grigoriev I.V."/>
        </authorList>
    </citation>
    <scope>NUCLEOTIDE SEQUENCE [LARGE SCALE GENOMIC DNA]</scope>
    <source>
        <strain evidence="5">RCC299 / NOUM17</strain>
    </source>
</reference>
<evidence type="ECO:0000313" key="4">
    <source>
        <dbReference type="EMBL" id="ACO66372.1"/>
    </source>
</evidence>
<dbReference type="GO" id="GO:0005634">
    <property type="term" value="C:nucleus"/>
    <property type="evidence" value="ECO:0007669"/>
    <property type="project" value="TreeGrafter"/>
</dbReference>
<evidence type="ECO:0000256" key="1">
    <source>
        <dbReference type="ARBA" id="ARBA00022553"/>
    </source>
</evidence>
<dbReference type="EMBL" id="CP001330">
    <property type="protein sequence ID" value="ACO66372.1"/>
    <property type="molecule type" value="Genomic_DNA"/>
</dbReference>